<evidence type="ECO:0000256" key="2">
    <source>
        <dbReference type="ARBA" id="ARBA00022763"/>
    </source>
</evidence>
<dbReference type="GO" id="GO:0003677">
    <property type="term" value="F:DNA binding"/>
    <property type="evidence" value="ECO:0007669"/>
    <property type="project" value="InterPro"/>
</dbReference>
<dbReference type="EMBL" id="NMUQ01000002">
    <property type="protein sequence ID" value="OXM15102.1"/>
    <property type="molecule type" value="Genomic_DNA"/>
</dbReference>
<dbReference type="NCBIfam" id="NF002002">
    <property type="entry name" value="PRK00802.1-2"/>
    <property type="match status" value="1"/>
</dbReference>
<dbReference type="InterPro" id="IPR036995">
    <property type="entry name" value="MPG_sf"/>
</dbReference>
<keyword evidence="4 5" id="KW-0234">DNA repair</keyword>
<evidence type="ECO:0000313" key="6">
    <source>
        <dbReference type="EMBL" id="OXM15102.1"/>
    </source>
</evidence>
<dbReference type="OrthoDB" id="9794313at2"/>
<dbReference type="PANTHER" id="PTHR10429">
    <property type="entry name" value="DNA-3-METHYLADENINE GLYCOSYLASE"/>
    <property type="match status" value="1"/>
</dbReference>
<dbReference type="AlphaFoldDB" id="A0A229NYW7"/>
<dbReference type="InterPro" id="IPR003180">
    <property type="entry name" value="MPG"/>
</dbReference>
<proteinExistence type="inferred from homology"/>
<dbReference type="Proteomes" id="UP000215145">
    <property type="component" value="Unassembled WGS sequence"/>
</dbReference>
<dbReference type="InterPro" id="IPR011034">
    <property type="entry name" value="Formyl_transferase-like_C_sf"/>
</dbReference>
<evidence type="ECO:0000256" key="3">
    <source>
        <dbReference type="ARBA" id="ARBA00022801"/>
    </source>
</evidence>
<organism evidence="6 7">
    <name type="scientific">Paenibacillus herberti</name>
    <dbReference type="NCBI Taxonomy" id="1619309"/>
    <lineage>
        <taxon>Bacteria</taxon>
        <taxon>Bacillati</taxon>
        <taxon>Bacillota</taxon>
        <taxon>Bacilli</taxon>
        <taxon>Bacillales</taxon>
        <taxon>Paenibacillaceae</taxon>
        <taxon>Paenibacillus</taxon>
    </lineage>
</organism>
<comment type="caution">
    <text evidence="6">The sequence shown here is derived from an EMBL/GenBank/DDBJ whole genome shotgun (WGS) entry which is preliminary data.</text>
</comment>
<evidence type="ECO:0000256" key="1">
    <source>
        <dbReference type="ARBA" id="ARBA00009232"/>
    </source>
</evidence>
<dbReference type="Gene3D" id="3.10.300.10">
    <property type="entry name" value="Methylpurine-DNA glycosylase (MPG)"/>
    <property type="match status" value="1"/>
</dbReference>
<evidence type="ECO:0000256" key="4">
    <source>
        <dbReference type="ARBA" id="ARBA00023204"/>
    </source>
</evidence>
<evidence type="ECO:0000313" key="7">
    <source>
        <dbReference type="Proteomes" id="UP000215145"/>
    </source>
</evidence>
<name>A0A229NYW7_9BACL</name>
<dbReference type="PANTHER" id="PTHR10429:SF0">
    <property type="entry name" value="DNA-3-METHYLADENINE GLYCOSYLASE"/>
    <property type="match status" value="1"/>
</dbReference>
<dbReference type="CDD" id="cd00540">
    <property type="entry name" value="AAG"/>
    <property type="match status" value="1"/>
</dbReference>
<dbReference type="EC" id="3.2.2.-" evidence="5"/>
<keyword evidence="2 5" id="KW-0227">DNA damage</keyword>
<accession>A0A229NYW7</accession>
<keyword evidence="3 5" id="KW-0378">Hydrolase</keyword>
<gene>
    <name evidence="6" type="ORF">CGZ75_15465</name>
</gene>
<dbReference type="NCBIfam" id="TIGR00567">
    <property type="entry name" value="3mg"/>
    <property type="match status" value="1"/>
</dbReference>
<keyword evidence="7" id="KW-1185">Reference proteome</keyword>
<dbReference type="Pfam" id="PF02245">
    <property type="entry name" value="Pur_DNA_glyco"/>
    <property type="match status" value="1"/>
</dbReference>
<evidence type="ECO:0000256" key="5">
    <source>
        <dbReference type="HAMAP-Rule" id="MF_00527"/>
    </source>
</evidence>
<dbReference type="GO" id="GO:0006284">
    <property type="term" value="P:base-excision repair"/>
    <property type="evidence" value="ECO:0007669"/>
    <property type="project" value="InterPro"/>
</dbReference>
<dbReference type="FunFam" id="3.10.300.10:FF:000001">
    <property type="entry name" value="Putative 3-methyladenine DNA glycosylase"/>
    <property type="match status" value="1"/>
</dbReference>
<comment type="similarity">
    <text evidence="1 5">Belongs to the DNA glycosylase MPG family.</text>
</comment>
<sequence length="201" mass="21900">MAWQAVQPEFFRLPTLELAQALMGMVLVKESLEGIAAGWIVETEAYCGPHDGAAHSYGGRRTARTEIMFGEPGHAYAHVMHTHCLLNIVSAEVGCPQGVLIRALEPCAGIELMERRRGGNKKLAELASGPGKLAQALGITMEDYARPLWKPPIYVAVGREAGEIAAGPRIGIDNSGEARDYPWRFWERGNPNVSGPKARNR</sequence>
<protein>
    <recommendedName>
        <fullName evidence="5">Putative 3-methyladenine DNA glycosylase</fullName>
        <ecNumber evidence="5">3.2.2.-</ecNumber>
    </recommendedName>
</protein>
<reference evidence="6 7" key="1">
    <citation type="submission" date="2017-07" db="EMBL/GenBank/DDBJ databases">
        <title>Paenibacillus herberti R33 genome sequencing and assembly.</title>
        <authorList>
            <person name="Su W."/>
        </authorList>
    </citation>
    <scope>NUCLEOTIDE SEQUENCE [LARGE SCALE GENOMIC DNA]</scope>
    <source>
        <strain evidence="6 7">R33</strain>
    </source>
</reference>
<dbReference type="GO" id="GO:0003905">
    <property type="term" value="F:alkylbase DNA N-glycosylase activity"/>
    <property type="evidence" value="ECO:0007669"/>
    <property type="project" value="InterPro"/>
</dbReference>
<dbReference type="HAMAP" id="MF_00527">
    <property type="entry name" value="3MGH"/>
    <property type="match status" value="1"/>
</dbReference>
<dbReference type="SUPFAM" id="SSF50486">
    <property type="entry name" value="FMT C-terminal domain-like"/>
    <property type="match status" value="1"/>
</dbReference>